<organism evidence="1 2">
    <name type="scientific">Amphibiibacter pelophylacis</name>
    <dbReference type="NCBI Taxonomy" id="1799477"/>
    <lineage>
        <taxon>Bacteria</taxon>
        <taxon>Pseudomonadati</taxon>
        <taxon>Pseudomonadota</taxon>
        <taxon>Betaproteobacteria</taxon>
        <taxon>Burkholderiales</taxon>
        <taxon>Sphaerotilaceae</taxon>
        <taxon>Amphibiibacter</taxon>
    </lineage>
</organism>
<proteinExistence type="predicted"/>
<dbReference type="EMBL" id="JAWDIE010000009">
    <property type="protein sequence ID" value="MEJ7138238.1"/>
    <property type="molecule type" value="Genomic_DNA"/>
</dbReference>
<reference evidence="1" key="1">
    <citation type="submission" date="2023-10" db="EMBL/GenBank/DDBJ databases">
        <title>Amphibacter perezi, gen. nov., sp. nov. a novel taxa of the family Comamonadaceae, class Betaproteobacteria isolated from the skin microbiota of Pelophylax perezi from different populations.</title>
        <authorList>
            <person name="Costa S."/>
            <person name="Proenca D.N."/>
            <person name="Lopes I."/>
            <person name="Morais P.V."/>
        </authorList>
    </citation>
    <scope>NUCLEOTIDE SEQUENCE</scope>
    <source>
        <strain evidence="1">SL12-8</strain>
    </source>
</reference>
<protein>
    <submittedName>
        <fullName evidence="1">Uncharacterized protein</fullName>
    </submittedName>
</protein>
<evidence type="ECO:0000313" key="1">
    <source>
        <dbReference type="EMBL" id="MEJ7138238.1"/>
    </source>
</evidence>
<gene>
    <name evidence="1" type="ORF">RV045_07320</name>
</gene>
<sequence>MKKGILLSLLAIALIVVAVLLMLPVGYFDPDSASPQPDTAAVPAAPDAARLPAIGINGSADPTAPLAPADPNAALQSGQAPAAPGAANPELVERAIQQAERELHSAPNPASDAPIPCDNDLSATSDCPPGLNGQRPQ</sequence>
<name>A0ACC6P1W7_9BURK</name>
<accession>A0ACC6P1W7</accession>
<comment type="caution">
    <text evidence="1">The sequence shown here is derived from an EMBL/GenBank/DDBJ whole genome shotgun (WGS) entry which is preliminary data.</text>
</comment>
<dbReference type="Proteomes" id="UP001364695">
    <property type="component" value="Unassembled WGS sequence"/>
</dbReference>
<evidence type="ECO:0000313" key="2">
    <source>
        <dbReference type="Proteomes" id="UP001364695"/>
    </source>
</evidence>
<keyword evidence="2" id="KW-1185">Reference proteome</keyword>